<keyword evidence="4" id="KW-1185">Reference proteome</keyword>
<evidence type="ECO:0000313" key="4">
    <source>
        <dbReference type="Proteomes" id="UP001620626"/>
    </source>
</evidence>
<dbReference type="Gene3D" id="3.30.420.10">
    <property type="entry name" value="Ribonuclease H-like superfamily/Ribonuclease H"/>
    <property type="match status" value="1"/>
</dbReference>
<dbReference type="EMBL" id="JBICBT010000229">
    <property type="protein sequence ID" value="KAL3119851.1"/>
    <property type="molecule type" value="Genomic_DNA"/>
</dbReference>
<dbReference type="PROSITE" id="PS50994">
    <property type="entry name" value="INTEGRASE"/>
    <property type="match status" value="1"/>
</dbReference>
<accession>A0ABD2LX86</accession>
<evidence type="ECO:0000259" key="2">
    <source>
        <dbReference type="PROSITE" id="PS50994"/>
    </source>
</evidence>
<feature type="compositionally biased region" description="Polar residues" evidence="1">
    <location>
        <begin position="133"/>
        <end position="144"/>
    </location>
</feature>
<dbReference type="Proteomes" id="UP001620626">
    <property type="component" value="Unassembled WGS sequence"/>
</dbReference>
<protein>
    <recommendedName>
        <fullName evidence="2">Integrase catalytic domain-containing protein</fullName>
    </recommendedName>
</protein>
<dbReference type="InterPro" id="IPR036397">
    <property type="entry name" value="RNaseH_sf"/>
</dbReference>
<name>A0ABD2LX86_9BILA</name>
<dbReference type="InterPro" id="IPR001584">
    <property type="entry name" value="Integrase_cat-core"/>
</dbReference>
<organism evidence="3 4">
    <name type="scientific">Heterodera trifolii</name>
    <dbReference type="NCBI Taxonomy" id="157864"/>
    <lineage>
        <taxon>Eukaryota</taxon>
        <taxon>Metazoa</taxon>
        <taxon>Ecdysozoa</taxon>
        <taxon>Nematoda</taxon>
        <taxon>Chromadorea</taxon>
        <taxon>Rhabditida</taxon>
        <taxon>Tylenchina</taxon>
        <taxon>Tylenchomorpha</taxon>
        <taxon>Tylenchoidea</taxon>
        <taxon>Heteroderidae</taxon>
        <taxon>Heteroderinae</taxon>
        <taxon>Heterodera</taxon>
    </lineage>
</organism>
<sequence>MQNTKRYLLVPEEIYQSLASSPPSDGTPIGLVRNRIKQIKNDAGINEAERAIKYEQELKRLNKLTRDEDERPVGVKLENLSDVVAAMPKTVNVKRPIVVATRRHLKVGRARKENVEQLEDDDDDDDHDYETPKPSSSNKRQPTQTEILKLIYKNAQSLGVSEEGQVLRAGGRPFITSSVYDIVSHLLNKDKRGQNKEPTAFKEFVERARQIPLLTILMDLKKFRLLEFLYKDLSSPVAFTSVEPLLREARKTQPKINRTDVQNYLATQRTYTLHRQAKRRYRRLPTLAPGLHTEWQADLAILDRLGKQNRGYKYLLVCIDTLSRQVFVEPVKTKTSTNMIIAFGRIFKRSKYIPWKVLTDQGKEFTARAVQQFFRAKDVEHFCMLTSPQFHAGMAERANRSIKERLYRYFTERNTYKWIDVVQDIVRAINHSPNSSIGMRPADVNFKNAEALRQKLHNSAENVVRRQPKYAVGDRVRIEKYKHVFQKGYLPRFTNELFTVAEVHTERSPVVYRLRDDKNEIISGTVEQQFVQVEWQTGSTVRIEVPPSNVTNPHELSKNLYRLLGEGSDPLAKKVRSTQNSFMLTINKARRWAREEYIKRKTKEKRSVRDEELLLQAMLTDTGTLVDLNSVTHGLLAREKSAATSNVPLRIPADDDDSYQKKLDEYFSKLSDKNLSILDELGMTKLNAEIKILTEEERAILEATKEMGTEAWIQAYREIRLVCQFNYDVHRNRFVLNTDPRYVKKVEVSPQLAYILGFNNTEFMQAENEARFVPDMSGGVSSFHVYTPDLIEPMMIGDVTAPVLRIVTIRGNPDQVIEEQFFAIQYHKLLSKEVSEILIEIRTNSGSLMPFQYGTSDQIPAGAIVKFPHCMVVNLDPSTSHGSHWVCIYCASPLHLEYYDSLGMWPPPSVHIVNHLSRYKQIQYNSLPLQSANSMDWSAFSSECVQFGGYNIYRGLPYQRGAGVGAVFRSLMRYLLPIGKQIGSAIGRQGMESGNRVLTNVLEGKDLKESLVSESKVGLKNLLEKAANNINTQKGQVPPTNVSVVRSFFRQVLPLATITQESPYLFRLYSDNLWTDLSRIYLYLELSIEKPGANDKWVTIDDADTSVSAIQGIGQTFVQQLKVTVGNTEVYDSGNLYPFKAYITNELSFPINAKKNFLGSTGYYHTVNQDDSTDEGFKERFHDVKIYAKMVEVQPSLNMSLYKTLEKQPATYAVRKTEIKSSFISVGRYEFEYNVFSATIPRRVTIALVGNSAFHGDYKLSPFMFEPFDLREISDHFVSAFVDMYEALGMANSERSFDISMAQFKKGWAFFVIPLTSTLDDSCGFELLRSGTTNVRATFNSPIPLGGVEMIVLGEFDQMIMVDYNRHIVTDSKLG</sequence>
<dbReference type="InterPro" id="IPR012337">
    <property type="entry name" value="RNaseH-like_sf"/>
</dbReference>
<dbReference type="Pfam" id="PF00665">
    <property type="entry name" value="rve"/>
    <property type="match status" value="1"/>
</dbReference>
<gene>
    <name evidence="3" type="ORF">niasHT_005911</name>
</gene>
<dbReference type="PANTHER" id="PTHR46585">
    <property type="entry name" value="INTEGRASE CORE DOMAIN CONTAINING PROTEIN"/>
    <property type="match status" value="1"/>
</dbReference>
<evidence type="ECO:0000256" key="1">
    <source>
        <dbReference type="SAM" id="MobiDB-lite"/>
    </source>
</evidence>
<dbReference type="SUPFAM" id="SSF53098">
    <property type="entry name" value="Ribonuclease H-like"/>
    <property type="match status" value="1"/>
</dbReference>
<feature type="domain" description="Integrase catalytic" evidence="2">
    <location>
        <begin position="285"/>
        <end position="449"/>
    </location>
</feature>
<comment type="caution">
    <text evidence="3">The sequence shown here is derived from an EMBL/GenBank/DDBJ whole genome shotgun (WGS) entry which is preliminary data.</text>
</comment>
<feature type="region of interest" description="Disordered" evidence="1">
    <location>
        <begin position="110"/>
        <end position="144"/>
    </location>
</feature>
<dbReference type="PANTHER" id="PTHR46585:SF1">
    <property type="entry name" value="CHROMO DOMAIN-CONTAINING PROTEIN"/>
    <property type="match status" value="1"/>
</dbReference>
<evidence type="ECO:0000313" key="3">
    <source>
        <dbReference type="EMBL" id="KAL3119851.1"/>
    </source>
</evidence>
<feature type="compositionally biased region" description="Acidic residues" evidence="1">
    <location>
        <begin position="116"/>
        <end position="128"/>
    </location>
</feature>
<proteinExistence type="predicted"/>
<reference evidence="3 4" key="1">
    <citation type="submission" date="2024-10" db="EMBL/GenBank/DDBJ databases">
        <authorList>
            <person name="Kim D."/>
        </authorList>
    </citation>
    <scope>NUCLEOTIDE SEQUENCE [LARGE SCALE GENOMIC DNA]</scope>
    <source>
        <strain evidence="3">BH-2024</strain>
    </source>
</reference>